<dbReference type="PANTHER" id="PTHR43528:SF7">
    <property type="entry name" value="MFS TRANSPORTER"/>
    <property type="match status" value="1"/>
</dbReference>
<feature type="domain" description="Major facilitator superfamily (MFS) profile" evidence="9">
    <location>
        <begin position="1"/>
        <end position="321"/>
    </location>
</feature>
<keyword evidence="11" id="KW-1185">Reference proteome</keyword>
<keyword evidence="7 8" id="KW-0472">Membrane</keyword>
<dbReference type="PROSITE" id="PS50850">
    <property type="entry name" value="MFS"/>
    <property type="match status" value="1"/>
</dbReference>
<keyword evidence="6 8" id="KW-1133">Transmembrane helix</keyword>
<evidence type="ECO:0000256" key="7">
    <source>
        <dbReference type="ARBA" id="ARBA00023136"/>
    </source>
</evidence>
<sequence length="326" mass="35046">MPNRFSSVPGYERFRTDGSEIGGAASFLVETAPADRRALYSSWLQASMGISDLLSALVGFIITSVFPESAVQDWAWRIPFVLGLLIIPIGLYIRRRLPETEAFTEQGGMATAGRAAGQRGPLRTLLTEHRGTLGTAVLVSMLWTVCVYAFLIYLPTYYTQPVTGLGFTSRQAFLASLVGNVVVLAGCLAAGRLADRVGTRPLLVGRAAAMIVVPTPCLMWLHAQPWLPVLLIVHMVLCATVSGFSGVIPSVLPRAFPVRVRSTGLSTSYNIAAVFFAGTTPILMTWAISDLTVYAPAIWVVIGSGCCLAALPALYRQVERVAVENP</sequence>
<feature type="transmembrane region" description="Helical" evidence="8">
    <location>
        <begin position="173"/>
        <end position="191"/>
    </location>
</feature>
<dbReference type="PANTHER" id="PTHR43528">
    <property type="entry name" value="ALPHA-KETOGLUTARATE PERMEASE"/>
    <property type="match status" value="1"/>
</dbReference>
<feature type="transmembrane region" description="Helical" evidence="8">
    <location>
        <begin position="229"/>
        <end position="248"/>
    </location>
</feature>
<keyword evidence="3" id="KW-1003">Cell membrane</keyword>
<feature type="transmembrane region" description="Helical" evidence="8">
    <location>
        <begin position="74"/>
        <end position="93"/>
    </location>
</feature>
<feature type="transmembrane region" description="Helical" evidence="8">
    <location>
        <begin position="133"/>
        <end position="153"/>
    </location>
</feature>
<proteinExistence type="predicted"/>
<feature type="transmembrane region" description="Helical" evidence="8">
    <location>
        <begin position="43"/>
        <end position="62"/>
    </location>
</feature>
<evidence type="ECO:0000256" key="2">
    <source>
        <dbReference type="ARBA" id="ARBA00022448"/>
    </source>
</evidence>
<feature type="transmembrane region" description="Helical" evidence="8">
    <location>
        <begin position="294"/>
        <end position="315"/>
    </location>
</feature>
<evidence type="ECO:0000256" key="3">
    <source>
        <dbReference type="ARBA" id="ARBA00022475"/>
    </source>
</evidence>
<evidence type="ECO:0000313" key="11">
    <source>
        <dbReference type="Proteomes" id="UP001204746"/>
    </source>
</evidence>
<keyword evidence="4 8" id="KW-0812">Transmembrane</keyword>
<dbReference type="Gene3D" id="1.20.1250.20">
    <property type="entry name" value="MFS general substrate transporter like domains"/>
    <property type="match status" value="2"/>
</dbReference>
<dbReference type="Pfam" id="PF07690">
    <property type="entry name" value="MFS_1"/>
    <property type="match status" value="1"/>
</dbReference>
<gene>
    <name evidence="10" type="ORF">NP777_00075</name>
</gene>
<dbReference type="Proteomes" id="UP001204746">
    <property type="component" value="Unassembled WGS sequence"/>
</dbReference>
<dbReference type="InterPro" id="IPR020846">
    <property type="entry name" value="MFS_dom"/>
</dbReference>
<comment type="subcellular location">
    <subcellularLocation>
        <location evidence="1">Cell membrane</location>
        <topology evidence="1">Multi-pass membrane protein</topology>
    </subcellularLocation>
</comment>
<evidence type="ECO:0000256" key="8">
    <source>
        <dbReference type="SAM" id="Phobius"/>
    </source>
</evidence>
<protein>
    <submittedName>
        <fullName evidence="10">MFS transporter</fullName>
    </submittedName>
</protein>
<dbReference type="SUPFAM" id="SSF103473">
    <property type="entry name" value="MFS general substrate transporter"/>
    <property type="match status" value="1"/>
</dbReference>
<keyword evidence="5" id="KW-0769">Symport</keyword>
<organism evidence="10 11">
    <name type="scientific">Streptomyces rugosispiralis</name>
    <dbReference type="NCBI Taxonomy" id="2967341"/>
    <lineage>
        <taxon>Bacteria</taxon>
        <taxon>Bacillati</taxon>
        <taxon>Actinomycetota</taxon>
        <taxon>Actinomycetes</taxon>
        <taxon>Kitasatosporales</taxon>
        <taxon>Streptomycetaceae</taxon>
        <taxon>Streptomyces</taxon>
    </lineage>
</organism>
<dbReference type="InterPro" id="IPR051084">
    <property type="entry name" value="H+-coupled_symporters"/>
</dbReference>
<dbReference type="EMBL" id="JANIAA010000001">
    <property type="protein sequence ID" value="MCQ8186679.1"/>
    <property type="molecule type" value="Genomic_DNA"/>
</dbReference>
<feature type="transmembrane region" description="Helical" evidence="8">
    <location>
        <begin position="203"/>
        <end position="223"/>
    </location>
</feature>
<dbReference type="InterPro" id="IPR036259">
    <property type="entry name" value="MFS_trans_sf"/>
</dbReference>
<name>A0ABT1UNF6_9ACTN</name>
<evidence type="ECO:0000256" key="6">
    <source>
        <dbReference type="ARBA" id="ARBA00022989"/>
    </source>
</evidence>
<evidence type="ECO:0000313" key="10">
    <source>
        <dbReference type="EMBL" id="MCQ8186679.1"/>
    </source>
</evidence>
<dbReference type="InterPro" id="IPR011701">
    <property type="entry name" value="MFS"/>
</dbReference>
<evidence type="ECO:0000256" key="5">
    <source>
        <dbReference type="ARBA" id="ARBA00022847"/>
    </source>
</evidence>
<evidence type="ECO:0000256" key="4">
    <source>
        <dbReference type="ARBA" id="ARBA00022692"/>
    </source>
</evidence>
<reference evidence="10 11" key="1">
    <citation type="submission" date="2022-07" db="EMBL/GenBank/DDBJ databases">
        <authorList>
            <person name="Phongsopitanun W."/>
            <person name="Tanasupawat S."/>
        </authorList>
    </citation>
    <scope>NUCLEOTIDE SEQUENCE [LARGE SCALE GENOMIC DNA]</scope>
    <source>
        <strain evidence="10 11">RCU-064</strain>
    </source>
</reference>
<evidence type="ECO:0000259" key="9">
    <source>
        <dbReference type="PROSITE" id="PS50850"/>
    </source>
</evidence>
<evidence type="ECO:0000256" key="1">
    <source>
        <dbReference type="ARBA" id="ARBA00004651"/>
    </source>
</evidence>
<dbReference type="RefSeq" id="WP_256647888.1">
    <property type="nucleotide sequence ID" value="NZ_JANIAA010000001.1"/>
</dbReference>
<keyword evidence="2" id="KW-0813">Transport</keyword>
<comment type="caution">
    <text evidence="10">The sequence shown here is derived from an EMBL/GenBank/DDBJ whole genome shotgun (WGS) entry which is preliminary data.</text>
</comment>
<feature type="transmembrane region" description="Helical" evidence="8">
    <location>
        <begin position="269"/>
        <end position="288"/>
    </location>
</feature>
<accession>A0ABT1UNF6</accession>